<dbReference type="AlphaFoldDB" id="A0A9W7FCN4"/>
<reference evidence="3" key="1">
    <citation type="journal article" date="2023" name="Commun. Biol.">
        <title>Genome analysis of Parmales, the sister group of diatoms, reveals the evolutionary specialization of diatoms from phago-mixotrophs to photoautotrophs.</title>
        <authorList>
            <person name="Ban H."/>
            <person name="Sato S."/>
            <person name="Yoshikawa S."/>
            <person name="Yamada K."/>
            <person name="Nakamura Y."/>
            <person name="Ichinomiya M."/>
            <person name="Sato N."/>
            <person name="Blanc-Mathieu R."/>
            <person name="Endo H."/>
            <person name="Kuwata A."/>
            <person name="Ogata H."/>
        </authorList>
    </citation>
    <scope>NUCLEOTIDE SEQUENCE [LARGE SCALE GENOMIC DNA]</scope>
    <source>
        <strain evidence="3">NIES 3700</strain>
    </source>
</reference>
<feature type="region of interest" description="Disordered" evidence="1">
    <location>
        <begin position="14"/>
        <end position="35"/>
    </location>
</feature>
<dbReference type="Proteomes" id="UP001165122">
    <property type="component" value="Unassembled WGS sequence"/>
</dbReference>
<evidence type="ECO:0000313" key="2">
    <source>
        <dbReference type="EMBL" id="GMI09691.1"/>
    </source>
</evidence>
<proteinExistence type="predicted"/>
<evidence type="ECO:0000313" key="3">
    <source>
        <dbReference type="Proteomes" id="UP001165122"/>
    </source>
</evidence>
<gene>
    <name evidence="2" type="ORF">TrLO_g5297</name>
</gene>
<comment type="caution">
    <text evidence="2">The sequence shown here is derived from an EMBL/GenBank/DDBJ whole genome shotgun (WGS) entry which is preliminary data.</text>
</comment>
<protein>
    <submittedName>
        <fullName evidence="2">Uncharacterized protein</fullName>
    </submittedName>
</protein>
<accession>A0A9W7FCN4</accession>
<feature type="region of interest" description="Disordered" evidence="1">
    <location>
        <begin position="58"/>
        <end position="87"/>
    </location>
</feature>
<keyword evidence="3" id="KW-1185">Reference proteome</keyword>
<sequence length="104" mass="11294">MSCSTPTCPSTYFDHQPAYHRSHPPHNPHPTYSSLIVAIPPPTKLSNLYSCPAIRESPGRKLITPPVDNISATSDDRKDDSESPSVVRNDCPCAIIKPAIANCP</sequence>
<name>A0A9W7FCN4_9STRA</name>
<organism evidence="2 3">
    <name type="scientific">Triparma laevis f. longispina</name>
    <dbReference type="NCBI Taxonomy" id="1714387"/>
    <lineage>
        <taxon>Eukaryota</taxon>
        <taxon>Sar</taxon>
        <taxon>Stramenopiles</taxon>
        <taxon>Ochrophyta</taxon>
        <taxon>Bolidophyceae</taxon>
        <taxon>Parmales</taxon>
        <taxon>Triparmaceae</taxon>
        <taxon>Triparma</taxon>
    </lineage>
</organism>
<evidence type="ECO:0000256" key="1">
    <source>
        <dbReference type="SAM" id="MobiDB-lite"/>
    </source>
</evidence>
<dbReference type="EMBL" id="BRXW01000140">
    <property type="protein sequence ID" value="GMI09691.1"/>
    <property type="molecule type" value="Genomic_DNA"/>
</dbReference>